<dbReference type="InterPro" id="IPR036390">
    <property type="entry name" value="WH_DNA-bd_sf"/>
</dbReference>
<dbReference type="SUPFAM" id="SSF46785">
    <property type="entry name" value="Winged helix' DNA-binding domain"/>
    <property type="match status" value="1"/>
</dbReference>
<evidence type="ECO:0000259" key="1">
    <source>
        <dbReference type="Pfam" id="PF09012"/>
    </source>
</evidence>
<organism evidence="2 3">
    <name type="scientific">Hydrogenovibrio crunogenus</name>
    <dbReference type="NCBI Taxonomy" id="39765"/>
    <lineage>
        <taxon>Bacteria</taxon>
        <taxon>Pseudomonadati</taxon>
        <taxon>Pseudomonadota</taxon>
        <taxon>Gammaproteobacteria</taxon>
        <taxon>Thiotrichales</taxon>
        <taxon>Piscirickettsiaceae</taxon>
        <taxon>Hydrogenovibrio</taxon>
    </lineage>
</organism>
<dbReference type="Gene3D" id="1.10.10.10">
    <property type="entry name" value="Winged helix-like DNA-binding domain superfamily/Winged helix DNA-binding domain"/>
    <property type="match status" value="1"/>
</dbReference>
<protein>
    <submittedName>
        <fullName evidence="2">Transcriptional regulator</fullName>
    </submittedName>
</protein>
<keyword evidence="3" id="KW-1185">Reference proteome</keyword>
<dbReference type="Pfam" id="PF09012">
    <property type="entry name" value="FeoC"/>
    <property type="match status" value="1"/>
</dbReference>
<dbReference type="EMBL" id="CP032096">
    <property type="protein sequence ID" value="QBZ83892.1"/>
    <property type="molecule type" value="Genomic_DNA"/>
</dbReference>
<reference evidence="2 3" key="1">
    <citation type="submission" date="2018-08" db="EMBL/GenBank/DDBJ databases">
        <title>Horizontal acquisition of hydrogen conversion ability and other habitat adaptations in Hydrogenovibrio crunogenus strains.</title>
        <authorList>
            <person name="Gonnella G."/>
            <person name="Adam N."/>
            <person name="Perner M."/>
        </authorList>
    </citation>
    <scope>NUCLEOTIDE SEQUENCE [LARGE SCALE GENOMIC DNA]</scope>
    <source>
        <strain evidence="2 3">SP-41</strain>
    </source>
</reference>
<accession>A0A4P7P3E7</accession>
<dbReference type="AlphaFoldDB" id="A0A4P7P3E7"/>
<name>A0A4P7P3E7_9GAMM</name>
<sequence>MILLELKRYIKKHRSVSAQNIQNHFDISEETLEGLIRPLVEQGHIKEVHPSSGNSCSTGTCQTGCTVGAQKEYFWTDKQHKSIHIPLEIH</sequence>
<evidence type="ECO:0000313" key="2">
    <source>
        <dbReference type="EMBL" id="QBZ83892.1"/>
    </source>
</evidence>
<proteinExistence type="predicted"/>
<evidence type="ECO:0000313" key="3">
    <source>
        <dbReference type="Proteomes" id="UP000296201"/>
    </source>
</evidence>
<feature type="domain" description="Transcriptional regulator HTH-type FeoC" evidence="1">
    <location>
        <begin position="2"/>
        <end position="62"/>
    </location>
</feature>
<dbReference type="RefSeq" id="WP_135796475.1">
    <property type="nucleotide sequence ID" value="NZ_CP032096.1"/>
</dbReference>
<dbReference type="OrthoDB" id="5625554at2"/>
<dbReference type="Proteomes" id="UP000296201">
    <property type="component" value="Chromosome"/>
</dbReference>
<dbReference type="InterPro" id="IPR036388">
    <property type="entry name" value="WH-like_DNA-bd_sf"/>
</dbReference>
<gene>
    <name evidence="2" type="ORF">GHNINEIG_01960</name>
</gene>
<dbReference type="InterPro" id="IPR015102">
    <property type="entry name" value="Tscrpt_reg_HTH_FeoC"/>
</dbReference>